<evidence type="ECO:0000313" key="9">
    <source>
        <dbReference type="EMBL" id="ACO12473.1"/>
    </source>
</evidence>
<comment type="subunit">
    <text evidence="6">The 26S proteasome consists of a 20S proteasome core and two 19S regulatory subunits. The 20S proteasome core is composed of 28 subunits that are arranged in four stacked rings, resulting in a barrel-shaped structure. The two end rings are each formed by seven alpha subunits, and the two central rings are each formed by seven beta subunits. The catalytic chamber with the active sites is on the inside of the barrel.</text>
</comment>
<dbReference type="Pfam" id="PF00227">
    <property type="entry name" value="Proteasome"/>
    <property type="match status" value="1"/>
</dbReference>
<dbReference type="PROSITE" id="PS51476">
    <property type="entry name" value="PROTEASOME_BETA_2"/>
    <property type="match status" value="1"/>
</dbReference>
<dbReference type="SUPFAM" id="SSF56235">
    <property type="entry name" value="N-terminal nucleophile aminohydrolases (Ntn hydrolases)"/>
    <property type="match status" value="1"/>
</dbReference>
<evidence type="ECO:0000256" key="7">
    <source>
        <dbReference type="ARBA" id="ARBA00049625"/>
    </source>
</evidence>
<proteinExistence type="evidence at transcript level"/>
<comment type="subunit">
    <text evidence="8">Component of the proteasome complex.</text>
</comment>
<dbReference type="InterPro" id="IPR029055">
    <property type="entry name" value="Ntn_hydrolases_N"/>
</dbReference>
<evidence type="ECO:0000313" key="10">
    <source>
        <dbReference type="EMBL" id="ADD37990.1"/>
    </source>
</evidence>
<dbReference type="OrthoDB" id="268428at2759"/>
<comment type="subcellular location">
    <subcellularLocation>
        <location evidence="8">Cytoplasm</location>
    </subcellularLocation>
    <subcellularLocation>
        <location evidence="8">Nucleus</location>
    </subcellularLocation>
</comment>
<dbReference type="GO" id="GO:0005634">
    <property type="term" value="C:nucleus"/>
    <property type="evidence" value="ECO:0007669"/>
    <property type="project" value="UniProtKB-SubCell"/>
</dbReference>
<comment type="function">
    <text evidence="7">Non-catalytic component of the 20S core proteasome complex involved in the proteolytic degradation of most intracellular proteins. This complex plays numerous essential roles within the cell by associating with different regulatory particles. Associated with two 19S regulatory particles, forms the 26S proteasome and thus participates in the ATP-dependent degradation of ubiquitinated proteins. The 26S proteasome plays a key role in the maintenance of protein homeostasis by removing misfolded or damaged proteins that could impair cellular functions, and by removing proteins whose functions are no longer required. Associated with the PA200 or PA28, the 20S proteasome mediates ubiquitin-independent protein degradation. This type of proteolysis is required in several pathways including spermatogenesis (20S-PA200 complex) or generation of a subset of MHC class I-presented antigenic peptides (20S-PA28 complex).</text>
</comment>
<keyword evidence="4 8" id="KW-0539">Nucleus</keyword>
<accession>C1BTX0</accession>
<gene>
    <name evidence="9" type="primary">PSB2</name>
</gene>
<dbReference type="PROSITE" id="PS00854">
    <property type="entry name" value="PROTEASOME_BETA_1"/>
    <property type="match status" value="1"/>
</dbReference>
<dbReference type="GO" id="GO:0010498">
    <property type="term" value="P:proteasomal protein catabolic process"/>
    <property type="evidence" value="ECO:0007669"/>
    <property type="project" value="InterPro"/>
</dbReference>
<dbReference type="InterPro" id="IPR016050">
    <property type="entry name" value="Proteasome_bsu_CS"/>
</dbReference>
<comment type="similarity">
    <text evidence="8">Belongs to the peptidase T1B family.</text>
</comment>
<dbReference type="InterPro" id="IPR035206">
    <property type="entry name" value="Proteasome_beta2"/>
</dbReference>
<dbReference type="FunFam" id="3.60.20.10:FF:000008">
    <property type="entry name" value="Proteasome subunit beta type-4"/>
    <property type="match status" value="1"/>
</dbReference>
<comment type="function">
    <text evidence="8">Component of the proteasome, a multicatalytic proteinase complex which is characterized by its ability to cleave peptides with Arg, Phe, Tyr, Leu, and Glu adjacent to the leaving group at neutral or slightly basic pH. The proteasome has an ATP-dependent proteolytic activity.</text>
</comment>
<reference evidence="10" key="2">
    <citation type="submission" date="2010-03" db="EMBL/GenBank/DDBJ databases">
        <title>Atlantic Lepeophtheirus salmonis ESTs and full-length cDNAs.</title>
        <authorList>
            <person name="Yasuike M."/>
            <person name="von Schalburg K."/>
            <person name="Cooper G."/>
            <person name="Leong J."/>
            <person name="Nilsen F."/>
            <person name="Jones S.R.M."/>
            <person name="Koop B.F."/>
        </authorList>
    </citation>
    <scope>NUCLEOTIDE SEQUENCE</scope>
    <source>
        <strain evidence="10">Atlantic form</strain>
        <tissue evidence="10">Mixed tissue</tissue>
    </source>
</reference>
<reference evidence="9" key="1">
    <citation type="submission" date="2009-06" db="EMBL/GenBank/DDBJ databases">
        <title>Lepeophtheirus salmonis ESTs and full-length cDNAs.</title>
        <authorList>
            <person name="Yasuike M."/>
            <person name="von Schalburg K."/>
            <person name="Cooper G."/>
            <person name="Leong J."/>
            <person name="Jones S.R.M."/>
            <person name="Koop B.F."/>
        </authorList>
    </citation>
    <scope>NUCLEOTIDE SEQUENCE</scope>
    <source>
        <strain evidence="9">Pacific form</strain>
        <tissue evidence="9">Whole</tissue>
    </source>
</reference>
<dbReference type="PANTHER" id="PTHR11599">
    <property type="entry name" value="PROTEASOME SUBUNIT ALPHA/BETA"/>
    <property type="match status" value="1"/>
</dbReference>
<dbReference type="EMBL" id="BT078049">
    <property type="protein sequence ID" value="ACO12473.1"/>
    <property type="molecule type" value="mRNA"/>
</dbReference>
<evidence type="ECO:0000256" key="8">
    <source>
        <dbReference type="RuleBase" id="RU004203"/>
    </source>
</evidence>
<evidence type="ECO:0000256" key="6">
    <source>
        <dbReference type="ARBA" id="ARBA00026071"/>
    </source>
</evidence>
<dbReference type="EMBL" id="BT121060">
    <property type="protein sequence ID" value="ADD37990.1"/>
    <property type="molecule type" value="mRNA"/>
</dbReference>
<protein>
    <recommendedName>
        <fullName evidence="8">Proteasome subunit beta</fullName>
    </recommendedName>
</protein>
<evidence type="ECO:0000256" key="5">
    <source>
        <dbReference type="ARBA" id="ARBA00024953"/>
    </source>
</evidence>
<evidence type="ECO:0000256" key="4">
    <source>
        <dbReference type="ARBA" id="ARBA00023242"/>
    </source>
</evidence>
<sequence>METSIGIAFHDFVMVATDQTCAQSILMLKDTCEKTYPLTNHLLMSALGESGDTTQFAEFMAKNIQLYKMRNAYEMSPSEAANFTRRNLADYLRSRTPFHVNLLIAGYDKKSNKTELYTVDYLAGMVQTEHASHGYGGIFSSGILDRNYRPDMTVEEGYDLITTCVAEVQKRLIINLPNFSVQIINKEGTKSLKPIMLERVSFQKGNKLSF</sequence>
<evidence type="ECO:0000256" key="1">
    <source>
        <dbReference type="ARBA" id="ARBA00011656"/>
    </source>
</evidence>
<evidence type="ECO:0000256" key="3">
    <source>
        <dbReference type="ARBA" id="ARBA00022942"/>
    </source>
</evidence>
<dbReference type="AlphaFoldDB" id="C1BTX0"/>
<comment type="subunit">
    <text evidence="1">The 26S proteasome consists of a 20S proteasome core and two 19S regulatory subunits. The 20S proteasome core is a barrel-shaped complex made of 28 subunits that are arranged in four stacked rings. The two outer rings are each formed by seven alpha subunits, and the two inner rings are formed by seven beta subunits. The proteolytic activity is exerted by three beta-subunits PSMB5, PSMB6 and PSMB7.</text>
</comment>
<dbReference type="InterPro" id="IPR050115">
    <property type="entry name" value="Proteasome_alpha"/>
</dbReference>
<dbReference type="CDD" id="cd03758">
    <property type="entry name" value="proteasome_beta_type_2"/>
    <property type="match status" value="1"/>
</dbReference>
<name>C1BTX0_LEPSM</name>
<dbReference type="Gene3D" id="3.60.20.10">
    <property type="entry name" value="Glutamine Phosphoribosylpyrophosphate, subunit 1, domain 1"/>
    <property type="match status" value="1"/>
</dbReference>
<keyword evidence="3 8" id="KW-0647">Proteasome</keyword>
<dbReference type="InterPro" id="IPR023333">
    <property type="entry name" value="Proteasome_suB-type"/>
</dbReference>
<dbReference type="GO" id="GO:0005737">
    <property type="term" value="C:cytoplasm"/>
    <property type="evidence" value="ECO:0007669"/>
    <property type="project" value="UniProtKB-SubCell"/>
</dbReference>
<evidence type="ECO:0000256" key="2">
    <source>
        <dbReference type="ARBA" id="ARBA00022490"/>
    </source>
</evidence>
<dbReference type="InterPro" id="IPR001353">
    <property type="entry name" value="Proteasome_sua/b"/>
</dbReference>
<keyword evidence="2 8" id="KW-0963">Cytoplasm</keyword>
<organism evidence="9">
    <name type="scientific">Lepeophtheirus salmonis</name>
    <name type="common">Salmon louse</name>
    <name type="synonym">Caligus salmonis</name>
    <dbReference type="NCBI Taxonomy" id="72036"/>
    <lineage>
        <taxon>Eukaryota</taxon>
        <taxon>Metazoa</taxon>
        <taxon>Ecdysozoa</taxon>
        <taxon>Arthropoda</taxon>
        <taxon>Crustacea</taxon>
        <taxon>Multicrustacea</taxon>
        <taxon>Hexanauplia</taxon>
        <taxon>Copepoda</taxon>
        <taxon>Siphonostomatoida</taxon>
        <taxon>Caligidae</taxon>
        <taxon>Lepeophtheirus</taxon>
    </lineage>
</organism>
<dbReference type="GO" id="GO:0005839">
    <property type="term" value="C:proteasome core complex"/>
    <property type="evidence" value="ECO:0007669"/>
    <property type="project" value="InterPro"/>
</dbReference>
<comment type="function">
    <text evidence="5">Non-catalytic component of the proteasome, a multicatalytic proteinase complex which is characterized by its ability to cleave peptides with Arg, Phe, Tyr, Leu, and Glu adjacent to the leaving group at neutral or slightly basic pH. The proteasome has an ATP-dependent proteolytic activity.</text>
</comment>